<comment type="catalytic activity">
    <reaction evidence="1">
        <text>Acts on substrates that are at least partially unfolded. The cleavage site P1 residue is normally between a pair of hydrophobic residues, such as Val-|-Val.</text>
        <dbReference type="EC" id="3.4.21.107"/>
    </reaction>
</comment>
<evidence type="ECO:0000256" key="3">
    <source>
        <dbReference type="ARBA" id="ARBA00010541"/>
    </source>
</evidence>
<dbReference type="AlphaFoldDB" id="A0A3B1CR64"/>
<dbReference type="InterPro" id="IPR041489">
    <property type="entry name" value="PDZ_6"/>
</dbReference>
<comment type="similarity">
    <text evidence="3">Belongs to the peptidase S1C family.</text>
</comment>
<feature type="domain" description="PDZ" evidence="14">
    <location>
        <begin position="282"/>
        <end position="373"/>
    </location>
</feature>
<reference evidence="15" key="1">
    <citation type="submission" date="2018-06" db="EMBL/GenBank/DDBJ databases">
        <authorList>
            <person name="Zhirakovskaya E."/>
        </authorList>
    </citation>
    <scope>NUCLEOTIDE SEQUENCE</scope>
</reference>
<dbReference type="Gene3D" id="2.30.42.10">
    <property type="match status" value="2"/>
</dbReference>
<dbReference type="Pfam" id="PF13180">
    <property type="entry name" value="PDZ_2"/>
    <property type="match status" value="1"/>
</dbReference>
<evidence type="ECO:0000256" key="2">
    <source>
        <dbReference type="ARBA" id="ARBA00004418"/>
    </source>
</evidence>
<keyword evidence="12" id="KW-0346">Stress response</keyword>
<evidence type="ECO:0000256" key="6">
    <source>
        <dbReference type="ARBA" id="ARBA00022670"/>
    </source>
</evidence>
<sequence length="492" mass="52715">MKYWTTKVKWFCFGLGLVMIGAFAGSSIQGDGGLAVDLATEAEAENKVEPINIFAKITREQTPAVVNISTAQKVKTKMPGMGDERMKEFYEKFFPFFREMPKEQTRQSLGSGFVVEEDGYILTNAHVVQSADEIMVTFGGGNGNGHHEKEYKAKLIGADPKTDIALIKIEPDKKLQVMKLGDSDLLQVGEWVIAIGNPFGFAQSVTVGVVSAKGRAIGAGPYDDFIQTDASINPGNSGGPLLNVKGEVIGINSAIFTGGMSQGNIGIGFAIPVNTVKAIYTDLKDGRVKRGWLGVSIQPITPELEKALGLSTDVGALVGDVFEKSPAEKAGIKRGDVIVEFNGKEVPSSEQLPRMVAFLRPGTKVDVKIIRDGKSEEITLSLGEMPDDVVKPAESSPTESLGMVVEKITPELARKFGLESDSGVVVTRVLPGSAMEAGIRAGDVITEVNRKKIDGIDSYRDALSDVKSGESALMLVQRGRNTVFVAVKMPES</sequence>
<protein>
    <recommendedName>
        <fullName evidence="5">Probable periplasmic serine endoprotease DegP-like</fullName>
        <ecNumber evidence="4">3.4.21.107</ecNumber>
    </recommendedName>
    <alternativeName>
        <fullName evidence="13">Protease Do</fullName>
    </alternativeName>
</protein>
<dbReference type="NCBIfam" id="TIGR02037">
    <property type="entry name" value="degP_htrA_DO"/>
    <property type="match status" value="1"/>
</dbReference>
<dbReference type="EMBL" id="UOGE01000066">
    <property type="protein sequence ID" value="VAX21495.1"/>
    <property type="molecule type" value="Genomic_DNA"/>
</dbReference>
<evidence type="ECO:0000256" key="5">
    <source>
        <dbReference type="ARBA" id="ARBA00013958"/>
    </source>
</evidence>
<dbReference type="InterPro" id="IPR001940">
    <property type="entry name" value="Peptidase_S1C"/>
</dbReference>
<keyword evidence="8" id="KW-0677">Repeat</keyword>
<feature type="domain" description="PDZ" evidence="14">
    <location>
        <begin position="402"/>
        <end position="480"/>
    </location>
</feature>
<dbReference type="InterPro" id="IPR036034">
    <property type="entry name" value="PDZ_sf"/>
</dbReference>
<organism evidence="15">
    <name type="scientific">hydrothermal vent metagenome</name>
    <dbReference type="NCBI Taxonomy" id="652676"/>
    <lineage>
        <taxon>unclassified sequences</taxon>
        <taxon>metagenomes</taxon>
        <taxon>ecological metagenomes</taxon>
    </lineage>
</organism>
<keyword evidence="11" id="KW-0720">Serine protease</keyword>
<dbReference type="GO" id="GO:0006508">
    <property type="term" value="P:proteolysis"/>
    <property type="evidence" value="ECO:0007669"/>
    <property type="project" value="UniProtKB-KW"/>
</dbReference>
<evidence type="ECO:0000256" key="1">
    <source>
        <dbReference type="ARBA" id="ARBA00001772"/>
    </source>
</evidence>
<accession>A0A3B1CR64</accession>
<evidence type="ECO:0000256" key="8">
    <source>
        <dbReference type="ARBA" id="ARBA00022737"/>
    </source>
</evidence>
<evidence type="ECO:0000256" key="10">
    <source>
        <dbReference type="ARBA" id="ARBA00022801"/>
    </source>
</evidence>
<dbReference type="CDD" id="cd10839">
    <property type="entry name" value="cpPDZ1_DegP-like"/>
    <property type="match status" value="1"/>
</dbReference>
<keyword evidence="9" id="KW-0574">Periplasm</keyword>
<dbReference type="PRINTS" id="PR00834">
    <property type="entry name" value="PROTEASES2C"/>
</dbReference>
<evidence type="ECO:0000256" key="13">
    <source>
        <dbReference type="ARBA" id="ARBA00032850"/>
    </source>
</evidence>
<evidence type="ECO:0000256" key="9">
    <source>
        <dbReference type="ARBA" id="ARBA00022764"/>
    </source>
</evidence>
<dbReference type="InterPro" id="IPR001478">
    <property type="entry name" value="PDZ"/>
</dbReference>
<evidence type="ECO:0000259" key="14">
    <source>
        <dbReference type="PROSITE" id="PS50106"/>
    </source>
</evidence>
<evidence type="ECO:0000256" key="4">
    <source>
        <dbReference type="ARBA" id="ARBA00013035"/>
    </source>
</evidence>
<dbReference type="InterPro" id="IPR011782">
    <property type="entry name" value="Pept_S1C_Do"/>
</dbReference>
<evidence type="ECO:0000256" key="11">
    <source>
        <dbReference type="ARBA" id="ARBA00022825"/>
    </source>
</evidence>
<dbReference type="Gene3D" id="2.40.10.120">
    <property type="match status" value="1"/>
</dbReference>
<evidence type="ECO:0000313" key="15">
    <source>
        <dbReference type="EMBL" id="VAX21495.1"/>
    </source>
</evidence>
<dbReference type="GO" id="GO:0004252">
    <property type="term" value="F:serine-type endopeptidase activity"/>
    <property type="evidence" value="ECO:0007669"/>
    <property type="project" value="InterPro"/>
</dbReference>
<gene>
    <name evidence="15" type="ORF">MNBD_NITROSPINAE02-2112</name>
</gene>
<evidence type="ECO:0000256" key="12">
    <source>
        <dbReference type="ARBA" id="ARBA00023016"/>
    </source>
</evidence>
<keyword evidence="6 15" id="KW-0645">Protease</keyword>
<dbReference type="Pfam" id="PF17820">
    <property type="entry name" value="PDZ_6"/>
    <property type="match status" value="1"/>
</dbReference>
<dbReference type="GO" id="GO:0042597">
    <property type="term" value="C:periplasmic space"/>
    <property type="evidence" value="ECO:0007669"/>
    <property type="project" value="UniProtKB-SubCell"/>
</dbReference>
<dbReference type="PANTHER" id="PTHR22939:SF130">
    <property type="entry name" value="PERIPLASMIC SERINE ENDOPROTEASE DEGP-LIKE-RELATED"/>
    <property type="match status" value="1"/>
</dbReference>
<comment type="subcellular location">
    <subcellularLocation>
        <location evidence="2">Periplasm</location>
    </subcellularLocation>
</comment>
<dbReference type="SUPFAM" id="SSF50156">
    <property type="entry name" value="PDZ domain-like"/>
    <property type="match status" value="2"/>
</dbReference>
<evidence type="ECO:0000256" key="7">
    <source>
        <dbReference type="ARBA" id="ARBA00022729"/>
    </source>
</evidence>
<keyword evidence="10" id="KW-0378">Hydrolase</keyword>
<proteinExistence type="inferred from homology"/>
<dbReference type="SMART" id="SM00228">
    <property type="entry name" value="PDZ"/>
    <property type="match status" value="2"/>
</dbReference>
<dbReference type="Pfam" id="PF13365">
    <property type="entry name" value="Trypsin_2"/>
    <property type="match status" value="1"/>
</dbReference>
<dbReference type="EC" id="3.4.21.107" evidence="4"/>
<dbReference type="InterPro" id="IPR009003">
    <property type="entry name" value="Peptidase_S1_PA"/>
</dbReference>
<dbReference type="PANTHER" id="PTHR22939">
    <property type="entry name" value="SERINE PROTEASE FAMILY S1C HTRA-RELATED"/>
    <property type="match status" value="1"/>
</dbReference>
<keyword evidence="7" id="KW-0732">Signal</keyword>
<dbReference type="SUPFAM" id="SSF50494">
    <property type="entry name" value="Trypsin-like serine proteases"/>
    <property type="match status" value="1"/>
</dbReference>
<dbReference type="PROSITE" id="PS50106">
    <property type="entry name" value="PDZ"/>
    <property type="match status" value="2"/>
</dbReference>
<name>A0A3B1CR64_9ZZZZ</name>